<feature type="transmembrane region" description="Helical" evidence="1">
    <location>
        <begin position="131"/>
        <end position="149"/>
    </location>
</feature>
<dbReference type="AlphaFoldDB" id="A0A9D1TQ97"/>
<gene>
    <name evidence="2" type="ORF">H9894_08455</name>
</gene>
<dbReference type="PANTHER" id="PTHR42867">
    <property type="entry name" value="MEMBRANE PROTEIN-RELATED"/>
    <property type="match status" value="1"/>
</dbReference>
<dbReference type="InterPro" id="IPR010787">
    <property type="entry name" value="DUF1385"/>
</dbReference>
<reference evidence="2" key="1">
    <citation type="journal article" date="2021" name="PeerJ">
        <title>Extensive microbial diversity within the chicken gut microbiome revealed by metagenomics and culture.</title>
        <authorList>
            <person name="Gilroy R."/>
            <person name="Ravi A."/>
            <person name="Getino M."/>
            <person name="Pursley I."/>
            <person name="Horton D.L."/>
            <person name="Alikhan N.F."/>
            <person name="Baker D."/>
            <person name="Gharbi K."/>
            <person name="Hall N."/>
            <person name="Watson M."/>
            <person name="Adriaenssens E.M."/>
            <person name="Foster-Nyarko E."/>
            <person name="Jarju S."/>
            <person name="Secka A."/>
            <person name="Antonio M."/>
            <person name="Oren A."/>
            <person name="Chaudhuri R.R."/>
            <person name="La Ragione R."/>
            <person name="Hildebrand F."/>
            <person name="Pallen M.J."/>
        </authorList>
    </citation>
    <scope>NUCLEOTIDE SEQUENCE</scope>
    <source>
        <strain evidence="2">ChiHecec2B26-446</strain>
    </source>
</reference>
<feature type="transmembrane region" description="Helical" evidence="1">
    <location>
        <begin position="89"/>
        <end position="111"/>
    </location>
</feature>
<dbReference type="Pfam" id="PF07136">
    <property type="entry name" value="DUF1385"/>
    <property type="match status" value="1"/>
</dbReference>
<sequence>MPLVGGQAVLEGVMMRNGTAYGLGARLRNEVVGERRLWSSFLSARIRNMRFVRGFPVLMETLINGIKTLNRSAELQGQADDEPMEGWHLALTLIVSIVFALLLSLVLPHALTWLVTFTGLAGDVSKVSFQIWDGLFKLLILVAYILIIGRVPEIRRVFQYHGAEHKTIHAFETGKPVDVDLAAAQSRLHPRCGTTFLLFVVCVSVLSHAILVPLLLHVWTPESTLLKHAGTLVFKLLLIAPIASLSYEIIHAVARMKEGMCCRLLRAPGLLLQKLTTVEPDREHLEVALVALKEALGTDSPYVVKTVPYTRL</sequence>
<dbReference type="PANTHER" id="PTHR42867:SF1">
    <property type="entry name" value="MEMBRANE PROTEIN-RELATED"/>
    <property type="match status" value="1"/>
</dbReference>
<proteinExistence type="predicted"/>
<organism evidence="2 3">
    <name type="scientific">Candidatus Desulfovibrio intestinipullorum</name>
    <dbReference type="NCBI Taxonomy" id="2838536"/>
    <lineage>
        <taxon>Bacteria</taxon>
        <taxon>Pseudomonadati</taxon>
        <taxon>Thermodesulfobacteriota</taxon>
        <taxon>Desulfovibrionia</taxon>
        <taxon>Desulfovibrionales</taxon>
        <taxon>Desulfovibrionaceae</taxon>
        <taxon>Desulfovibrio</taxon>
    </lineage>
</organism>
<feature type="transmembrane region" description="Helical" evidence="1">
    <location>
        <begin position="232"/>
        <end position="250"/>
    </location>
</feature>
<keyword evidence="1" id="KW-1133">Transmembrane helix</keyword>
<keyword evidence="1" id="KW-0812">Transmembrane</keyword>
<feature type="transmembrane region" description="Helical" evidence="1">
    <location>
        <begin position="196"/>
        <end position="220"/>
    </location>
</feature>
<comment type="caution">
    <text evidence="2">The sequence shown here is derived from an EMBL/GenBank/DDBJ whole genome shotgun (WGS) entry which is preliminary data.</text>
</comment>
<name>A0A9D1TQ97_9BACT</name>
<evidence type="ECO:0000313" key="2">
    <source>
        <dbReference type="EMBL" id="HIW01204.1"/>
    </source>
</evidence>
<keyword evidence="1" id="KW-0472">Membrane</keyword>
<accession>A0A9D1TQ97</accession>
<protein>
    <submittedName>
        <fullName evidence="2">DUF1385 domain-containing protein</fullName>
    </submittedName>
</protein>
<evidence type="ECO:0000256" key="1">
    <source>
        <dbReference type="SAM" id="Phobius"/>
    </source>
</evidence>
<dbReference type="Proteomes" id="UP000886752">
    <property type="component" value="Unassembled WGS sequence"/>
</dbReference>
<evidence type="ECO:0000313" key="3">
    <source>
        <dbReference type="Proteomes" id="UP000886752"/>
    </source>
</evidence>
<dbReference type="EMBL" id="DXHV01000073">
    <property type="protein sequence ID" value="HIW01204.1"/>
    <property type="molecule type" value="Genomic_DNA"/>
</dbReference>
<reference evidence="2" key="2">
    <citation type="submission" date="2021-04" db="EMBL/GenBank/DDBJ databases">
        <authorList>
            <person name="Gilroy R."/>
        </authorList>
    </citation>
    <scope>NUCLEOTIDE SEQUENCE</scope>
    <source>
        <strain evidence="2">ChiHecec2B26-446</strain>
    </source>
</reference>